<keyword evidence="2" id="KW-1185">Reference proteome</keyword>
<evidence type="ECO:0000313" key="2">
    <source>
        <dbReference type="Proteomes" id="UP001163846"/>
    </source>
</evidence>
<dbReference type="AlphaFoldDB" id="A0AA38NWA2"/>
<organism evidence="1 2">
    <name type="scientific">Lentinula raphanica</name>
    <dbReference type="NCBI Taxonomy" id="153919"/>
    <lineage>
        <taxon>Eukaryota</taxon>
        <taxon>Fungi</taxon>
        <taxon>Dikarya</taxon>
        <taxon>Basidiomycota</taxon>
        <taxon>Agaricomycotina</taxon>
        <taxon>Agaricomycetes</taxon>
        <taxon>Agaricomycetidae</taxon>
        <taxon>Agaricales</taxon>
        <taxon>Marasmiineae</taxon>
        <taxon>Omphalotaceae</taxon>
        <taxon>Lentinula</taxon>
    </lineage>
</organism>
<accession>A0AA38NWA2</accession>
<name>A0AA38NWA2_9AGAR</name>
<reference evidence="1" key="1">
    <citation type="submission" date="2022-08" db="EMBL/GenBank/DDBJ databases">
        <authorList>
            <consortium name="DOE Joint Genome Institute"/>
            <person name="Min B."/>
            <person name="Riley R."/>
            <person name="Sierra-Patev S."/>
            <person name="Naranjo-Ortiz M."/>
            <person name="Looney B."/>
            <person name="Konkel Z."/>
            <person name="Slot J.C."/>
            <person name="Sakamoto Y."/>
            <person name="Steenwyk J.L."/>
            <person name="Rokas A."/>
            <person name="Carro J."/>
            <person name="Camarero S."/>
            <person name="Ferreira P."/>
            <person name="Molpeceres G."/>
            <person name="Ruiz-Duenas F.J."/>
            <person name="Serrano A."/>
            <person name="Henrissat B."/>
            <person name="Drula E."/>
            <person name="Hughes K.W."/>
            <person name="Mata J.L."/>
            <person name="Ishikawa N.K."/>
            <person name="Vargas-Isla R."/>
            <person name="Ushijima S."/>
            <person name="Smith C.A."/>
            <person name="Ahrendt S."/>
            <person name="Andreopoulos W."/>
            <person name="He G."/>
            <person name="Labutti K."/>
            <person name="Lipzen A."/>
            <person name="Ng V."/>
            <person name="Sandor L."/>
            <person name="Barry K."/>
            <person name="Martinez A.T."/>
            <person name="Xiao Y."/>
            <person name="Gibbons J.G."/>
            <person name="Terashima K."/>
            <person name="Hibbett D.S."/>
            <person name="Grigoriev I.V."/>
        </authorList>
    </citation>
    <scope>NUCLEOTIDE SEQUENCE</scope>
    <source>
        <strain evidence="1">TFB9207</strain>
    </source>
</reference>
<proteinExistence type="predicted"/>
<evidence type="ECO:0000313" key="1">
    <source>
        <dbReference type="EMBL" id="KAJ3831819.1"/>
    </source>
</evidence>
<sequence>LHHSLAWTMLHNAIIGPETTRHPYFAAFINGFSLPCGLFGPNLSEISQRFCGGTSEFVTTLLNTRITGDYAKLRISYNSKISDSMQAALREALELTLPALADKGFPAIFQAFLEGSGLPPPLTLQELQDRFMDAVLLDDMSRKGYRMRMFCWASTGVPHILLDGPTIEVCNDFRFSSSELS</sequence>
<gene>
    <name evidence="1" type="ORF">F5878DRAFT_549059</name>
</gene>
<feature type="non-terminal residue" evidence="1">
    <location>
        <position position="181"/>
    </location>
</feature>
<protein>
    <submittedName>
        <fullName evidence="1">Uncharacterized protein</fullName>
    </submittedName>
</protein>
<comment type="caution">
    <text evidence="1">The sequence shown here is derived from an EMBL/GenBank/DDBJ whole genome shotgun (WGS) entry which is preliminary data.</text>
</comment>
<dbReference type="Proteomes" id="UP001163846">
    <property type="component" value="Unassembled WGS sequence"/>
</dbReference>
<dbReference type="EMBL" id="MU807214">
    <property type="protein sequence ID" value="KAJ3831819.1"/>
    <property type="molecule type" value="Genomic_DNA"/>
</dbReference>